<dbReference type="GO" id="GO:0005737">
    <property type="term" value="C:cytoplasm"/>
    <property type="evidence" value="ECO:0007669"/>
    <property type="project" value="UniProtKB-SubCell"/>
</dbReference>
<dbReference type="PROSITE" id="PS00107">
    <property type="entry name" value="PROTEIN_KINASE_ATP"/>
    <property type="match status" value="1"/>
</dbReference>
<dbReference type="InterPro" id="IPR000719">
    <property type="entry name" value="Prot_kinase_dom"/>
</dbReference>
<comment type="catalytic activity">
    <reaction evidence="14">
        <text>L-threonyl-[protein] + ATP = O-phospho-L-threonyl-[protein] + ADP + H(+)</text>
        <dbReference type="Rhea" id="RHEA:46608"/>
        <dbReference type="Rhea" id="RHEA-COMP:11060"/>
        <dbReference type="Rhea" id="RHEA-COMP:11605"/>
        <dbReference type="ChEBI" id="CHEBI:15378"/>
        <dbReference type="ChEBI" id="CHEBI:30013"/>
        <dbReference type="ChEBI" id="CHEBI:30616"/>
        <dbReference type="ChEBI" id="CHEBI:61977"/>
        <dbReference type="ChEBI" id="CHEBI:456216"/>
        <dbReference type="EC" id="2.7.12.1"/>
    </reaction>
</comment>
<dbReference type="SUPFAM" id="SSF56112">
    <property type="entry name" value="Protein kinase-like (PK-like)"/>
    <property type="match status" value="1"/>
</dbReference>
<protein>
    <recommendedName>
        <fullName evidence="10">Dual serine/threonine and tyrosine protein kinase</fullName>
        <ecNumber evidence="2">2.7.12.1</ecNumber>
    </recommendedName>
    <alternativeName>
        <fullName evidence="12">Dusty protein kinase</fullName>
    </alternativeName>
    <alternativeName>
        <fullName evidence="11">Receptor-interacting serine/threonine-protein kinase 5</fullName>
    </alternativeName>
</protein>
<dbReference type="AlphaFoldDB" id="A0A8E0SAD5"/>
<keyword evidence="3" id="KW-0963">Cytoplasm</keyword>
<evidence type="ECO:0000256" key="9">
    <source>
        <dbReference type="ARBA" id="ARBA00023137"/>
    </source>
</evidence>
<comment type="caution">
    <text evidence="18">The sequence shown here is derived from an EMBL/GenBank/DDBJ whole genome shotgun (WGS) entry which is preliminary data.</text>
</comment>
<dbReference type="GO" id="GO:0070374">
    <property type="term" value="P:positive regulation of ERK1 and ERK2 cascade"/>
    <property type="evidence" value="ECO:0007669"/>
    <property type="project" value="TreeGrafter"/>
</dbReference>
<dbReference type="Proteomes" id="UP000728185">
    <property type="component" value="Unassembled WGS sequence"/>
</dbReference>
<organism evidence="18 19">
    <name type="scientific">Fasciolopsis buskii</name>
    <dbReference type="NCBI Taxonomy" id="27845"/>
    <lineage>
        <taxon>Eukaryota</taxon>
        <taxon>Metazoa</taxon>
        <taxon>Spiralia</taxon>
        <taxon>Lophotrochozoa</taxon>
        <taxon>Platyhelminthes</taxon>
        <taxon>Trematoda</taxon>
        <taxon>Digenea</taxon>
        <taxon>Plagiorchiida</taxon>
        <taxon>Echinostomata</taxon>
        <taxon>Echinostomatoidea</taxon>
        <taxon>Fasciolidae</taxon>
        <taxon>Fasciolopsis</taxon>
    </lineage>
</organism>
<dbReference type="GO" id="GO:0045743">
    <property type="term" value="P:positive regulation of fibroblast growth factor receptor signaling pathway"/>
    <property type="evidence" value="ECO:0007669"/>
    <property type="project" value="TreeGrafter"/>
</dbReference>
<dbReference type="Pfam" id="PF00069">
    <property type="entry name" value="Pkinase"/>
    <property type="match status" value="1"/>
</dbReference>
<dbReference type="PANTHER" id="PTHR46392">
    <property type="entry name" value="DUAL SERINE/THREONINE AND TYROSINE PROTEIN KINASE"/>
    <property type="match status" value="1"/>
</dbReference>
<evidence type="ECO:0000256" key="10">
    <source>
        <dbReference type="ARBA" id="ARBA00040421"/>
    </source>
</evidence>
<evidence type="ECO:0000313" key="19">
    <source>
        <dbReference type="Proteomes" id="UP000728185"/>
    </source>
</evidence>
<keyword evidence="4" id="KW-0723">Serine/threonine-protein kinase</keyword>
<comment type="subcellular location">
    <subcellularLocation>
        <location evidence="1">Cytoplasm</location>
    </subcellularLocation>
</comment>
<keyword evidence="8 16" id="KW-0067">ATP-binding</keyword>
<evidence type="ECO:0000256" key="5">
    <source>
        <dbReference type="ARBA" id="ARBA00022679"/>
    </source>
</evidence>
<gene>
    <name evidence="18" type="ORF">FBUS_00455</name>
</gene>
<dbReference type="GO" id="GO:0043066">
    <property type="term" value="P:negative regulation of apoptotic process"/>
    <property type="evidence" value="ECO:0007669"/>
    <property type="project" value="TreeGrafter"/>
</dbReference>
<dbReference type="GO" id="GO:0005524">
    <property type="term" value="F:ATP binding"/>
    <property type="evidence" value="ECO:0007669"/>
    <property type="project" value="UniProtKB-UniRule"/>
</dbReference>
<keyword evidence="19" id="KW-1185">Reference proteome</keyword>
<evidence type="ECO:0000259" key="17">
    <source>
        <dbReference type="PROSITE" id="PS50011"/>
    </source>
</evidence>
<dbReference type="EMBL" id="LUCM01000101">
    <property type="protein sequence ID" value="KAA0201104.1"/>
    <property type="molecule type" value="Genomic_DNA"/>
</dbReference>
<evidence type="ECO:0000256" key="8">
    <source>
        <dbReference type="ARBA" id="ARBA00022840"/>
    </source>
</evidence>
<reference evidence="18" key="1">
    <citation type="submission" date="2019-05" db="EMBL/GenBank/DDBJ databases">
        <title>Annotation for the trematode Fasciolopsis buski.</title>
        <authorList>
            <person name="Choi Y.-J."/>
        </authorList>
    </citation>
    <scope>NUCLEOTIDE SEQUENCE</scope>
    <source>
        <strain evidence="18">HT</strain>
        <tissue evidence="18">Whole worm</tissue>
    </source>
</reference>
<evidence type="ECO:0000313" key="18">
    <source>
        <dbReference type="EMBL" id="KAA0201104.1"/>
    </source>
</evidence>
<keyword evidence="5" id="KW-0808">Transferase</keyword>
<feature type="domain" description="Protein kinase" evidence="17">
    <location>
        <begin position="964"/>
        <end position="1222"/>
    </location>
</feature>
<evidence type="ECO:0000256" key="4">
    <source>
        <dbReference type="ARBA" id="ARBA00022527"/>
    </source>
</evidence>
<dbReference type="PROSITE" id="PS50011">
    <property type="entry name" value="PROTEIN_KINASE_DOM"/>
    <property type="match status" value="1"/>
</dbReference>
<dbReference type="GO" id="GO:0004712">
    <property type="term" value="F:protein serine/threonine/tyrosine kinase activity"/>
    <property type="evidence" value="ECO:0007669"/>
    <property type="project" value="UniProtKB-EC"/>
</dbReference>
<dbReference type="OrthoDB" id="122279at2759"/>
<evidence type="ECO:0000256" key="14">
    <source>
        <dbReference type="ARBA" id="ARBA00049308"/>
    </source>
</evidence>
<evidence type="ECO:0000256" key="13">
    <source>
        <dbReference type="ARBA" id="ARBA00049003"/>
    </source>
</evidence>
<feature type="binding site" evidence="16">
    <location>
        <position position="993"/>
    </location>
    <ligand>
        <name>ATP</name>
        <dbReference type="ChEBI" id="CHEBI:30616"/>
    </ligand>
</feature>
<keyword evidence="7 18" id="KW-0418">Kinase</keyword>
<dbReference type="Gene3D" id="3.30.200.20">
    <property type="entry name" value="Phosphorylase Kinase, domain 1"/>
    <property type="match status" value="1"/>
</dbReference>
<evidence type="ECO:0000256" key="16">
    <source>
        <dbReference type="PROSITE-ProRule" id="PRU10141"/>
    </source>
</evidence>
<comment type="catalytic activity">
    <reaction evidence="13">
        <text>L-seryl-[protein] + ATP = O-phospho-L-seryl-[protein] + ADP + H(+)</text>
        <dbReference type="Rhea" id="RHEA:17989"/>
        <dbReference type="Rhea" id="RHEA-COMP:9863"/>
        <dbReference type="Rhea" id="RHEA-COMP:11604"/>
        <dbReference type="ChEBI" id="CHEBI:15378"/>
        <dbReference type="ChEBI" id="CHEBI:29999"/>
        <dbReference type="ChEBI" id="CHEBI:30616"/>
        <dbReference type="ChEBI" id="CHEBI:83421"/>
        <dbReference type="ChEBI" id="CHEBI:456216"/>
        <dbReference type="EC" id="2.7.12.1"/>
    </reaction>
</comment>
<name>A0A8E0SAD5_9TREM</name>
<dbReference type="GO" id="GO:0044344">
    <property type="term" value="P:cellular response to fibroblast growth factor stimulus"/>
    <property type="evidence" value="ECO:0007669"/>
    <property type="project" value="TreeGrafter"/>
</dbReference>
<dbReference type="SMART" id="SM00220">
    <property type="entry name" value="S_TKc"/>
    <property type="match status" value="1"/>
</dbReference>
<dbReference type="InterPro" id="IPR017441">
    <property type="entry name" value="Protein_kinase_ATP_BS"/>
</dbReference>
<dbReference type="GO" id="GO:0004713">
    <property type="term" value="F:protein tyrosine kinase activity"/>
    <property type="evidence" value="ECO:0007669"/>
    <property type="project" value="UniProtKB-KW"/>
</dbReference>
<dbReference type="InterPro" id="IPR008271">
    <property type="entry name" value="Ser/Thr_kinase_AS"/>
</dbReference>
<evidence type="ECO:0000256" key="12">
    <source>
        <dbReference type="ARBA" id="ARBA00042638"/>
    </source>
</evidence>
<evidence type="ECO:0000256" key="6">
    <source>
        <dbReference type="ARBA" id="ARBA00022741"/>
    </source>
</evidence>
<keyword evidence="9" id="KW-0829">Tyrosine-protein kinase</keyword>
<evidence type="ECO:0000256" key="3">
    <source>
        <dbReference type="ARBA" id="ARBA00022490"/>
    </source>
</evidence>
<dbReference type="EC" id="2.7.12.1" evidence="2"/>
<dbReference type="GO" id="GO:0004674">
    <property type="term" value="F:protein serine/threonine kinase activity"/>
    <property type="evidence" value="ECO:0007669"/>
    <property type="project" value="UniProtKB-KW"/>
</dbReference>
<comment type="catalytic activity">
    <reaction evidence="15">
        <text>L-tyrosyl-[protein] + ATP = O-phospho-L-tyrosyl-[protein] + ADP + H(+)</text>
        <dbReference type="Rhea" id="RHEA:10596"/>
        <dbReference type="Rhea" id="RHEA-COMP:10136"/>
        <dbReference type="Rhea" id="RHEA-COMP:20101"/>
        <dbReference type="ChEBI" id="CHEBI:15378"/>
        <dbReference type="ChEBI" id="CHEBI:30616"/>
        <dbReference type="ChEBI" id="CHEBI:46858"/>
        <dbReference type="ChEBI" id="CHEBI:61978"/>
        <dbReference type="ChEBI" id="CHEBI:456216"/>
        <dbReference type="EC" id="2.7.12.1"/>
    </reaction>
</comment>
<dbReference type="InterPro" id="IPR051302">
    <property type="entry name" value="Dual_SerThr-Tyr_Kinase"/>
</dbReference>
<evidence type="ECO:0000256" key="7">
    <source>
        <dbReference type="ARBA" id="ARBA00022777"/>
    </source>
</evidence>
<dbReference type="PROSITE" id="PS00108">
    <property type="entry name" value="PROTEIN_KINASE_ST"/>
    <property type="match status" value="1"/>
</dbReference>
<keyword evidence="6 16" id="KW-0547">Nucleotide-binding</keyword>
<dbReference type="InterPro" id="IPR011009">
    <property type="entry name" value="Kinase-like_dom_sf"/>
</dbReference>
<proteinExistence type="predicted"/>
<dbReference type="PANTHER" id="PTHR46392:SF1">
    <property type="entry name" value="DUAL SERINE_THREONINE AND TYROSINE PROTEIN KINASE"/>
    <property type="match status" value="1"/>
</dbReference>
<evidence type="ECO:0000256" key="11">
    <source>
        <dbReference type="ARBA" id="ARBA00041268"/>
    </source>
</evidence>
<evidence type="ECO:0000256" key="1">
    <source>
        <dbReference type="ARBA" id="ARBA00004496"/>
    </source>
</evidence>
<evidence type="ECO:0000256" key="2">
    <source>
        <dbReference type="ARBA" id="ARBA00013203"/>
    </source>
</evidence>
<evidence type="ECO:0000256" key="15">
    <source>
        <dbReference type="ARBA" id="ARBA00051680"/>
    </source>
</evidence>
<sequence length="1243" mass="139895">MNIGKEVRRFKKHRCVIKKSLRDLRKAFRHIEEDEFNAHFLHNSGVNCQLPADAEQQCTQIAEDDIAMIILGQNNYAKAAVFNELLHRDILPTEAGDDVGLWRLVNLHLGSTNSALLCEKKNPPGPGRISGTNREKLAHDPVRTVSIYDSKTSFVDIMLTNEPLLVDGLRVIVSSSCHNNTVDELCHLFGETCQGVLPIFLYAFQCKALTPWDLIELTELRRLAHDHPILFVIVPPRKVYEASIQARKAQLSTSIYGPPSTLRETKVPVPSVTRAWYRRSNTMMRKDNNYLRQPRHSLEMEGKIRTSLGPKSMERVRAEAVASMQTAIDPLHSAALRKLLLLPQLENTEKRDSDGAFERVGEREPCAFSSTTDSINELDPAEFQIKLLAILVQLGFLTPCATQIQTGKDARKPPTDLIQLSDSEMVHTVGCHNGLLNRCDATVSKLDNGSIQMCSEVLSRFHQDFETKLHSFVRRRLHGYLMWATNTLNKSATECLKGFVLQAYDLAHDLIVTPRRLEFARIQEAKLYESMLRTAKKRQPTIVNMVSETLKEMREYLPAMAARDLDFHQLCLLPTNRTEGRPISAGSNSNPSISSVAVVREMQSGAGKSAEIIHSVEQSCLHAHGIREAQSQPSLAFVNSHSRGPVVGSSSIEEVKPIGRNPGLNEYKLALRMVRDYVLQRLTSVIASRVLECMEVMQQSCVGTLERTIVNLERLTDNELTTQRIASCPYLDCLTDTGDANVSSHSPNDIATAVLPSGDGAIYVPLHEEVGFGHVGSKSEVRPTLVSPLAKGRCISHSAIVPGCRITPEGMVGCSSASELRTADVALKALLQFTYSITVPMKRTLTSQMSILMDRLRKAFIGPISWRGPMDLDEEWTERAARSVLNELSDTSIAKRLCVQITEKLRQSHENFLTTLRRLEVRTEIRNCRFEEAQESILKQHAPRLSRVALDTSALRSYLQFGLPVLGKELGRGQYGVVYASSPWGGHTHLAVKSVVPPDEKHWKDLALEIYYSKQIPEHERIATMYDSVIDYDHSHGTQPAVLVIMERLVRDLHTAIKQGLPWLRRLIVARDVAEGIRFLHSQGLVHRDIKPRNVLLDSHDRAKLTDLGFCKPYAMMGGSILGTPMHMAPEIFEQNYDHSVDIYAFGILFWYICAGKVQMPRNFEQCGDKDGLWHAVRKGIRPERLKMFTKECWELMEQCWTRSTRKRPHSGQIVDALDQIYRKELQKAQRNSNGPNVQDTAK</sequence>
<accession>A0A8E0SAD5</accession>
<dbReference type="Gene3D" id="1.10.510.10">
    <property type="entry name" value="Transferase(Phosphotransferase) domain 1"/>
    <property type="match status" value="1"/>
</dbReference>